<protein>
    <recommendedName>
        <fullName evidence="5">Lipopolysaccharide biosynthesis protein</fullName>
    </recommendedName>
</protein>
<feature type="coiled-coil region" evidence="1">
    <location>
        <begin position="338"/>
        <end position="403"/>
    </location>
</feature>
<organism evidence="3 4">
    <name type="scientific">Gluconacetobacter dulcium</name>
    <dbReference type="NCBI Taxonomy" id="2729096"/>
    <lineage>
        <taxon>Bacteria</taxon>
        <taxon>Pseudomonadati</taxon>
        <taxon>Pseudomonadota</taxon>
        <taxon>Alphaproteobacteria</taxon>
        <taxon>Acetobacterales</taxon>
        <taxon>Acetobacteraceae</taxon>
        <taxon>Gluconacetobacter</taxon>
    </lineage>
</organism>
<evidence type="ECO:0000313" key="3">
    <source>
        <dbReference type="EMBL" id="MBB2163400.1"/>
    </source>
</evidence>
<accession>A0A7W4II93</accession>
<dbReference type="AlphaFoldDB" id="A0A7W4II93"/>
<keyword evidence="2" id="KW-1133">Transmembrane helix</keyword>
<name>A0A7W4II93_9PROT</name>
<evidence type="ECO:0000313" key="4">
    <source>
        <dbReference type="Proteomes" id="UP000561077"/>
    </source>
</evidence>
<feature type="transmembrane region" description="Helical" evidence="2">
    <location>
        <begin position="440"/>
        <end position="461"/>
    </location>
</feature>
<evidence type="ECO:0000256" key="2">
    <source>
        <dbReference type="SAM" id="Phobius"/>
    </source>
</evidence>
<dbReference type="RefSeq" id="WP_182977185.1">
    <property type="nucleotide sequence ID" value="NZ_JABEQO010000002.1"/>
</dbReference>
<dbReference type="PANTHER" id="PTHR32309">
    <property type="entry name" value="TYROSINE-PROTEIN KINASE"/>
    <property type="match status" value="1"/>
</dbReference>
<evidence type="ECO:0000256" key="1">
    <source>
        <dbReference type="SAM" id="Coils"/>
    </source>
</evidence>
<dbReference type="EMBL" id="JABEQO010000002">
    <property type="protein sequence ID" value="MBB2163400.1"/>
    <property type="molecule type" value="Genomic_DNA"/>
</dbReference>
<dbReference type="Proteomes" id="UP000561077">
    <property type="component" value="Unassembled WGS sequence"/>
</dbReference>
<keyword evidence="1" id="KW-0175">Coiled coil</keyword>
<feature type="transmembrane region" description="Helical" evidence="2">
    <location>
        <begin position="35"/>
        <end position="57"/>
    </location>
</feature>
<dbReference type="GO" id="GO:0005886">
    <property type="term" value="C:plasma membrane"/>
    <property type="evidence" value="ECO:0007669"/>
    <property type="project" value="TreeGrafter"/>
</dbReference>
<dbReference type="GO" id="GO:0004713">
    <property type="term" value="F:protein tyrosine kinase activity"/>
    <property type="evidence" value="ECO:0007669"/>
    <property type="project" value="TreeGrafter"/>
</dbReference>
<sequence length="490" mass="54939">MKESFQLRLTNRSMSYARHSARDILAALFYYKKSVFFSALVPLVLSLLAILGAHRIYTAQARLLILYGGEYVFHPIGQENGGDVALDRNQIIQGELEIIQSPALAARVIQDVGIRRLYPEMPDTPLGEQQAATRLLRDLRVDGVPQSNIIEVSLRNRDRQVALEALDVIIHDYIIYHGEIFMGNRDNGPARLVAQMAARLKDANDKIVAFSLAHNISDLNQQTSIILRRAADLADEQTGIDSEIDNLDAQTKVLNGTLSTLPSRIELFTETDIGQARKTLLDRLLRLRIQLADVRQRYKNTFPLVVDIRHQIREIEIQLRKSPARETNVKRNGTSTIYEELKQQQVLLESRAAGLRSKRDAVTNDRNALQLRLAELTQLSGQYRDLQTTRDTLADSYKTLENNVEATTLSSSLSQLASANIRIVHPPNAPLQGSTLRLPLLGMGLMLGLVAAVGMLAFRVVTQKIFVTVRDVEHGLHVPVLLSIPLYEKQ</sequence>
<keyword evidence="2" id="KW-0812">Transmembrane</keyword>
<dbReference type="PANTHER" id="PTHR32309:SF31">
    <property type="entry name" value="CAPSULAR EXOPOLYSACCHARIDE FAMILY"/>
    <property type="match status" value="1"/>
</dbReference>
<keyword evidence="2" id="KW-0472">Membrane</keyword>
<dbReference type="InterPro" id="IPR050445">
    <property type="entry name" value="Bact_polysacc_biosynth/exp"/>
</dbReference>
<comment type="caution">
    <text evidence="3">The sequence shown here is derived from an EMBL/GenBank/DDBJ whole genome shotgun (WGS) entry which is preliminary data.</text>
</comment>
<evidence type="ECO:0008006" key="5">
    <source>
        <dbReference type="Google" id="ProtNLM"/>
    </source>
</evidence>
<gene>
    <name evidence="3" type="ORF">HLH26_02405</name>
</gene>
<reference evidence="3 4" key="1">
    <citation type="submission" date="2020-04" db="EMBL/GenBank/DDBJ databases">
        <title>Description of novel Gluconacetobacter.</title>
        <authorList>
            <person name="Sombolestani A."/>
        </authorList>
    </citation>
    <scope>NUCLEOTIDE SEQUENCE [LARGE SCALE GENOMIC DNA]</scope>
    <source>
        <strain evidence="3 4">LMG 1731</strain>
    </source>
</reference>
<proteinExistence type="predicted"/>